<keyword evidence="2" id="KW-1185">Reference proteome</keyword>
<name>A0A4S4MLH7_9APHY</name>
<evidence type="ECO:0000313" key="1">
    <source>
        <dbReference type="EMBL" id="THH26752.1"/>
    </source>
</evidence>
<dbReference type="Proteomes" id="UP000308730">
    <property type="component" value="Unassembled WGS sequence"/>
</dbReference>
<evidence type="ECO:0000313" key="2">
    <source>
        <dbReference type="Proteomes" id="UP000308730"/>
    </source>
</evidence>
<protein>
    <submittedName>
        <fullName evidence="1">Uncharacterized protein</fullName>
    </submittedName>
</protein>
<reference evidence="1 2" key="1">
    <citation type="submission" date="2019-02" db="EMBL/GenBank/DDBJ databases">
        <title>Genome sequencing of the rare red list fungi Antrodiella citrinella (Flaviporus citrinellus).</title>
        <authorList>
            <person name="Buettner E."/>
            <person name="Kellner H."/>
        </authorList>
    </citation>
    <scope>NUCLEOTIDE SEQUENCE [LARGE SCALE GENOMIC DNA]</scope>
    <source>
        <strain evidence="1 2">DSM 108506</strain>
    </source>
</reference>
<dbReference type="AlphaFoldDB" id="A0A4S4MLH7"/>
<sequence length="54" mass="6082">MQASFAAATPLYHIYTPGYIHRETTFISHISPDVANDPSYNFKGGFLWAYVQVS</sequence>
<gene>
    <name evidence="1" type="ORF">EUX98_g7435</name>
</gene>
<dbReference type="OrthoDB" id="3360976at2759"/>
<accession>A0A4S4MLH7</accession>
<dbReference type="EMBL" id="SGPM01000314">
    <property type="protein sequence ID" value="THH26752.1"/>
    <property type="molecule type" value="Genomic_DNA"/>
</dbReference>
<comment type="caution">
    <text evidence="1">The sequence shown here is derived from an EMBL/GenBank/DDBJ whole genome shotgun (WGS) entry which is preliminary data.</text>
</comment>
<proteinExistence type="predicted"/>
<organism evidence="1 2">
    <name type="scientific">Antrodiella citrinella</name>
    <dbReference type="NCBI Taxonomy" id="2447956"/>
    <lineage>
        <taxon>Eukaryota</taxon>
        <taxon>Fungi</taxon>
        <taxon>Dikarya</taxon>
        <taxon>Basidiomycota</taxon>
        <taxon>Agaricomycotina</taxon>
        <taxon>Agaricomycetes</taxon>
        <taxon>Polyporales</taxon>
        <taxon>Steccherinaceae</taxon>
        <taxon>Antrodiella</taxon>
    </lineage>
</organism>